<proteinExistence type="predicted"/>
<dbReference type="RefSeq" id="WP_037339063.1">
    <property type="nucleotide sequence ID" value="NZ_APNK01000022.1"/>
</dbReference>
<accession>A0A084IJB5</accession>
<name>A0A084IJB5_SALHC</name>
<evidence type="ECO:0000313" key="1">
    <source>
        <dbReference type="EMBL" id="KEZ76799.1"/>
    </source>
</evidence>
<gene>
    <name evidence="1" type="ORF">C41B8_13170</name>
</gene>
<dbReference type="STRING" id="1304275.C41B8_13170"/>
<dbReference type="AlphaFoldDB" id="A0A084IJB5"/>
<organism evidence="1 2">
    <name type="scientific">Salinisphaera hydrothermalis (strain C41B8)</name>
    <dbReference type="NCBI Taxonomy" id="1304275"/>
    <lineage>
        <taxon>Bacteria</taxon>
        <taxon>Pseudomonadati</taxon>
        <taxon>Pseudomonadota</taxon>
        <taxon>Gammaproteobacteria</taxon>
        <taxon>Salinisphaerales</taxon>
        <taxon>Salinisphaeraceae</taxon>
        <taxon>Salinisphaera</taxon>
    </lineage>
</organism>
<keyword evidence="2" id="KW-1185">Reference proteome</keyword>
<comment type="caution">
    <text evidence="1">The sequence shown here is derived from an EMBL/GenBank/DDBJ whole genome shotgun (WGS) entry which is preliminary data.</text>
</comment>
<dbReference type="OrthoDB" id="9799091at2"/>
<dbReference type="Proteomes" id="UP000028302">
    <property type="component" value="Unassembled WGS sequence"/>
</dbReference>
<evidence type="ECO:0000313" key="2">
    <source>
        <dbReference type="Proteomes" id="UP000028302"/>
    </source>
</evidence>
<dbReference type="Pfam" id="PF13591">
    <property type="entry name" value="MerR_2"/>
    <property type="match status" value="1"/>
</dbReference>
<dbReference type="Gene3D" id="1.10.1660.10">
    <property type="match status" value="1"/>
</dbReference>
<reference evidence="1 2" key="1">
    <citation type="submission" date="2013-03" db="EMBL/GenBank/DDBJ databases">
        <title>Salinisphaera hydrothermalis C41B8 Genome Sequencing.</title>
        <authorList>
            <person name="Li C."/>
            <person name="Lai Q."/>
            <person name="Shao Z."/>
        </authorList>
    </citation>
    <scope>NUCLEOTIDE SEQUENCE [LARGE SCALE GENOMIC DNA]</scope>
    <source>
        <strain evidence="1 2">C41B8</strain>
    </source>
</reference>
<sequence>MQDTRYTLTCEIVEHGETLTLAQLCRSCGVHAEWITLLVEHGVLEPVSPNERQWRFAAAHLPRVHTARRLAQDLELNASGIALALELMDEIRTLRGRLAAQEARDEQR</sequence>
<dbReference type="eggNOG" id="COG0789">
    <property type="taxonomic scope" value="Bacteria"/>
</dbReference>
<protein>
    <submittedName>
        <fullName evidence="1">MerR family transcriptional regulator</fullName>
    </submittedName>
</protein>
<dbReference type="EMBL" id="APNK01000022">
    <property type="protein sequence ID" value="KEZ76799.1"/>
    <property type="molecule type" value="Genomic_DNA"/>
</dbReference>